<dbReference type="InterPro" id="IPR036894">
    <property type="entry name" value="YbaB-like_sf"/>
</dbReference>
<dbReference type="PANTHER" id="PTHR33449:SF1">
    <property type="entry name" value="NUCLEOID-ASSOCIATED PROTEIN YBAB"/>
    <property type="match status" value="1"/>
</dbReference>
<evidence type="ECO:0000313" key="3">
    <source>
        <dbReference type="EMBL" id="CAD8885029.1"/>
    </source>
</evidence>
<name>A0A7S1BEQ4_9STRA</name>
<gene>
    <name evidence="3" type="ORF">CHYS00102_LOCUS12226</name>
</gene>
<protein>
    <recommendedName>
        <fullName evidence="4">Nucleoid-associated protein</fullName>
    </recommendedName>
</protein>
<evidence type="ECO:0008006" key="4">
    <source>
        <dbReference type="Google" id="ProtNLM"/>
    </source>
</evidence>
<feature type="signal peptide" evidence="2">
    <location>
        <begin position="1"/>
        <end position="19"/>
    </location>
</feature>
<keyword evidence="2" id="KW-0732">Signal</keyword>
<evidence type="ECO:0000256" key="2">
    <source>
        <dbReference type="SAM" id="SignalP"/>
    </source>
</evidence>
<reference evidence="3" key="1">
    <citation type="submission" date="2021-01" db="EMBL/GenBank/DDBJ databases">
        <authorList>
            <person name="Corre E."/>
            <person name="Pelletier E."/>
            <person name="Niang G."/>
            <person name="Scheremetjew M."/>
            <person name="Finn R."/>
            <person name="Kale V."/>
            <person name="Holt S."/>
            <person name="Cochrane G."/>
            <person name="Meng A."/>
            <person name="Brown T."/>
            <person name="Cohen L."/>
        </authorList>
    </citation>
    <scope>NUCLEOTIDE SEQUENCE</scope>
    <source>
        <strain evidence="3">308</strain>
    </source>
</reference>
<accession>A0A7S1BEQ4</accession>
<organism evidence="3">
    <name type="scientific">Corethron hystrix</name>
    <dbReference type="NCBI Taxonomy" id="216773"/>
    <lineage>
        <taxon>Eukaryota</taxon>
        <taxon>Sar</taxon>
        <taxon>Stramenopiles</taxon>
        <taxon>Ochrophyta</taxon>
        <taxon>Bacillariophyta</taxon>
        <taxon>Coscinodiscophyceae</taxon>
        <taxon>Corethrophycidae</taxon>
        <taxon>Corethrales</taxon>
        <taxon>Corethraceae</taxon>
        <taxon>Corethron</taxon>
    </lineage>
</organism>
<dbReference type="InterPro" id="IPR004401">
    <property type="entry name" value="YbaB/EbfC"/>
</dbReference>
<dbReference type="NCBIfam" id="TIGR00103">
    <property type="entry name" value="DNA_YbaB_EbfC"/>
    <property type="match status" value="1"/>
</dbReference>
<dbReference type="PANTHER" id="PTHR33449">
    <property type="entry name" value="NUCLEOID-ASSOCIATED PROTEIN YBAB"/>
    <property type="match status" value="1"/>
</dbReference>
<dbReference type="SUPFAM" id="SSF82607">
    <property type="entry name" value="YbaB-like"/>
    <property type="match status" value="1"/>
</dbReference>
<dbReference type="EMBL" id="HBFR01016736">
    <property type="protein sequence ID" value="CAD8885029.1"/>
    <property type="molecule type" value="Transcribed_RNA"/>
</dbReference>
<dbReference type="GO" id="GO:0003677">
    <property type="term" value="F:DNA binding"/>
    <property type="evidence" value="ECO:0007669"/>
    <property type="project" value="UniProtKB-KW"/>
</dbReference>
<keyword evidence="1" id="KW-0238">DNA-binding</keyword>
<dbReference type="AlphaFoldDB" id="A0A7S1BEQ4"/>
<sequence>MKIYAITALLATLSPMVMGFAPVPFCRSATFKSSTSLNLFGGKKDGEKGGGGGMGDMMENFKKAQEIGKKTQALQAELAECSIDGTGADGKVTVTINGQQKPKSVDIDEGYLGSAGAEELSTELTKAFQDAHTKSMALMTEKMQALYGELGLAGMAPPQ</sequence>
<dbReference type="Gene3D" id="3.30.1310.10">
    <property type="entry name" value="Nucleoid-associated protein YbaB-like domain"/>
    <property type="match status" value="1"/>
</dbReference>
<dbReference type="Pfam" id="PF02575">
    <property type="entry name" value="YbaB_DNA_bd"/>
    <property type="match status" value="1"/>
</dbReference>
<feature type="chain" id="PRO_5031470681" description="Nucleoid-associated protein" evidence="2">
    <location>
        <begin position="20"/>
        <end position="159"/>
    </location>
</feature>
<evidence type="ECO:0000256" key="1">
    <source>
        <dbReference type="ARBA" id="ARBA00023125"/>
    </source>
</evidence>
<proteinExistence type="predicted"/>